<dbReference type="InterPro" id="IPR036388">
    <property type="entry name" value="WH-like_DNA-bd_sf"/>
</dbReference>
<keyword evidence="3" id="KW-1185">Reference proteome</keyword>
<dbReference type="Gene3D" id="1.10.10.10">
    <property type="entry name" value="Winged helix-like DNA-binding domain superfamily/Winged helix DNA-binding domain"/>
    <property type="match status" value="1"/>
</dbReference>
<gene>
    <name evidence="2" type="ORF">GCM10007425_11030</name>
</gene>
<reference evidence="2" key="2">
    <citation type="submission" date="2020-09" db="EMBL/GenBank/DDBJ databases">
        <authorList>
            <person name="Sun Q."/>
            <person name="Zhou Y."/>
        </authorList>
    </citation>
    <scope>NUCLEOTIDE SEQUENCE</scope>
    <source>
        <strain evidence="2">CGMCC 1.15760</strain>
    </source>
</reference>
<dbReference type="InterPro" id="IPR051797">
    <property type="entry name" value="TrmB-like"/>
</dbReference>
<evidence type="ECO:0000259" key="1">
    <source>
        <dbReference type="Pfam" id="PF01978"/>
    </source>
</evidence>
<dbReference type="InterPro" id="IPR002831">
    <property type="entry name" value="Tscrpt_reg_TrmB_N"/>
</dbReference>
<reference evidence="2" key="1">
    <citation type="journal article" date="2014" name="Int. J. Syst. Evol. Microbiol.">
        <title>Complete genome sequence of Corynebacterium casei LMG S-19264T (=DSM 44701T), isolated from a smear-ripened cheese.</title>
        <authorList>
            <consortium name="US DOE Joint Genome Institute (JGI-PGF)"/>
            <person name="Walter F."/>
            <person name="Albersmeier A."/>
            <person name="Kalinowski J."/>
            <person name="Ruckert C."/>
        </authorList>
    </citation>
    <scope>NUCLEOTIDE SEQUENCE</scope>
    <source>
        <strain evidence="2">CGMCC 1.15760</strain>
    </source>
</reference>
<dbReference type="Proteomes" id="UP000616608">
    <property type="component" value="Unassembled WGS sequence"/>
</dbReference>
<evidence type="ECO:0000313" key="2">
    <source>
        <dbReference type="EMBL" id="GGG18365.1"/>
    </source>
</evidence>
<comment type="caution">
    <text evidence="2">The sequence shown here is derived from an EMBL/GenBank/DDBJ whole genome shotgun (WGS) entry which is preliminary data.</text>
</comment>
<accession>A0A917G1L4</accession>
<evidence type="ECO:0000313" key="3">
    <source>
        <dbReference type="Proteomes" id="UP000616608"/>
    </source>
</evidence>
<protein>
    <submittedName>
        <fullName evidence="2">Transcriptional regulator</fullName>
    </submittedName>
</protein>
<dbReference type="SUPFAM" id="SSF46785">
    <property type="entry name" value="Winged helix' DNA-binding domain"/>
    <property type="match status" value="1"/>
</dbReference>
<dbReference type="AlphaFoldDB" id="A0A917G1L4"/>
<dbReference type="EMBL" id="BMJT01000003">
    <property type="protein sequence ID" value="GGG18365.1"/>
    <property type="molecule type" value="Genomic_DNA"/>
</dbReference>
<dbReference type="InterPro" id="IPR036390">
    <property type="entry name" value="WH_DNA-bd_sf"/>
</dbReference>
<dbReference type="Pfam" id="PF01978">
    <property type="entry name" value="TrmB"/>
    <property type="match status" value="1"/>
</dbReference>
<proteinExistence type="predicted"/>
<name>A0A917G1L4_9BACI</name>
<sequence>MIEHLKKLGLTELEARCYIALNEKPDQTGYEVAKMLGASRSNVYAALKTMHQKGICQSAEGSSTTYSAISIDDFIAKQKLEFRESAIFLKRAIQNREKKQYRVFNTEGFDSVMSIVKRSIARAHHHVLVQIAKADITYFLPTLEYIQTEGIQVTLQTDEQLATTLQHVTLHPLNHGAIRTFTIIIDHRKIITGSLDEHVIPSAVESVHPALVTQAIQSFKYIQLLEQLKIKDPDFITAWHQSDIMS</sequence>
<dbReference type="RefSeq" id="WP_188614029.1">
    <property type="nucleotide sequence ID" value="NZ_BMJT01000003.1"/>
</dbReference>
<dbReference type="PANTHER" id="PTHR34293">
    <property type="entry name" value="HTH-TYPE TRANSCRIPTIONAL REGULATOR TRMBL2"/>
    <property type="match status" value="1"/>
</dbReference>
<feature type="domain" description="Transcription regulator TrmB N-terminal" evidence="1">
    <location>
        <begin position="5"/>
        <end position="71"/>
    </location>
</feature>
<organism evidence="2 3">
    <name type="scientific">Lysinibacillus alkalisoli</name>
    <dbReference type="NCBI Taxonomy" id="1911548"/>
    <lineage>
        <taxon>Bacteria</taxon>
        <taxon>Bacillati</taxon>
        <taxon>Bacillota</taxon>
        <taxon>Bacilli</taxon>
        <taxon>Bacillales</taxon>
        <taxon>Bacillaceae</taxon>
        <taxon>Lysinibacillus</taxon>
    </lineage>
</organism>
<dbReference type="PANTHER" id="PTHR34293:SF1">
    <property type="entry name" value="HTH-TYPE TRANSCRIPTIONAL REGULATOR TRMBL2"/>
    <property type="match status" value="1"/>
</dbReference>